<accession>A0A1H3B466</accession>
<feature type="transmembrane region" description="Helical" evidence="1">
    <location>
        <begin position="267"/>
        <end position="295"/>
    </location>
</feature>
<evidence type="ECO:0008006" key="4">
    <source>
        <dbReference type="Google" id="ProtNLM"/>
    </source>
</evidence>
<dbReference type="AlphaFoldDB" id="A0A1H3B466"/>
<dbReference type="EMBL" id="FNOK01000010">
    <property type="protein sequence ID" value="SDX35849.1"/>
    <property type="molecule type" value="Genomic_DNA"/>
</dbReference>
<keyword evidence="3" id="KW-1185">Reference proteome</keyword>
<feature type="transmembrane region" description="Helical" evidence="1">
    <location>
        <begin position="29"/>
        <end position="62"/>
    </location>
</feature>
<evidence type="ECO:0000256" key="1">
    <source>
        <dbReference type="SAM" id="Phobius"/>
    </source>
</evidence>
<feature type="transmembrane region" description="Helical" evidence="1">
    <location>
        <begin position="95"/>
        <end position="113"/>
    </location>
</feature>
<organism evidence="2 3">
    <name type="scientific">Saccharopolyspora shandongensis</name>
    <dbReference type="NCBI Taxonomy" id="418495"/>
    <lineage>
        <taxon>Bacteria</taxon>
        <taxon>Bacillati</taxon>
        <taxon>Actinomycetota</taxon>
        <taxon>Actinomycetes</taxon>
        <taxon>Pseudonocardiales</taxon>
        <taxon>Pseudonocardiaceae</taxon>
        <taxon>Saccharopolyspora</taxon>
    </lineage>
</organism>
<keyword evidence="1" id="KW-0472">Membrane</keyword>
<feature type="transmembrane region" description="Helical" evidence="1">
    <location>
        <begin position="158"/>
        <end position="176"/>
    </location>
</feature>
<feature type="transmembrane region" description="Helical" evidence="1">
    <location>
        <begin position="231"/>
        <end position="255"/>
    </location>
</feature>
<feature type="transmembrane region" description="Helical" evidence="1">
    <location>
        <begin position="307"/>
        <end position="324"/>
    </location>
</feature>
<keyword evidence="1" id="KW-0812">Transmembrane</keyword>
<feature type="transmembrane region" description="Helical" evidence="1">
    <location>
        <begin position="386"/>
        <end position="412"/>
    </location>
</feature>
<proteinExistence type="predicted"/>
<gene>
    <name evidence="2" type="ORF">SAMN05216215_101033</name>
</gene>
<feature type="transmembrane region" description="Helical" evidence="1">
    <location>
        <begin position="188"/>
        <end position="211"/>
    </location>
</feature>
<protein>
    <recommendedName>
        <fullName evidence="4">O-antigen ligase</fullName>
    </recommendedName>
</protein>
<feature type="transmembrane region" description="Helical" evidence="1">
    <location>
        <begin position="125"/>
        <end position="146"/>
    </location>
</feature>
<reference evidence="3" key="1">
    <citation type="submission" date="2016-10" db="EMBL/GenBank/DDBJ databases">
        <authorList>
            <person name="Varghese N."/>
            <person name="Submissions S."/>
        </authorList>
    </citation>
    <scope>NUCLEOTIDE SEQUENCE [LARGE SCALE GENOMIC DNA]</scope>
    <source>
        <strain evidence="3">CGMCC 4.3530</strain>
    </source>
</reference>
<sequence length="484" mass="51706">MPMSALLPRRDEVSGRIPDRAETRLITRAALCASLAGLAVVVAGPVVVGPMVGAALFAAAAYRPVFATYAYLLTLPFLAGIERGALVPGARPNEALFAVLVAGACLGGWLRLLRGDPIPLRLRPLDVPLAGFVVLSTVWPIASMMLRGAEPHGSDLMALLPVCKLVALFLLVRLTVHTEQQRLRCIRLVVWPTAGLSIVAILQTLGVEPVLTLLSGFWHASTSEASDRGTATLGSSIATGDYITVGLVLLLYCGIRGILGKWERIGLGVLLGAGVLASGQFSTWISALVAGVLILRRYPQARQQVARFLPIVGIAALVGAPAFLGRMADFTQGYTVPRSWLGRWDNLTTFYLPQLADGHFVFGISPDSVLTAPETWRDHIYLESGYLYFLWAGGIPLLIGFVWLSVAVLRGVSRLAASPGSAGACAATLEVAWWMVLVLSLIDIHLAVRGFGDLLFVLLAIMSGRLGDDENSTQDPALDRSRTT</sequence>
<evidence type="ECO:0000313" key="3">
    <source>
        <dbReference type="Proteomes" id="UP000199529"/>
    </source>
</evidence>
<name>A0A1H3B466_9PSEU</name>
<dbReference type="STRING" id="418495.SAMN05216215_101033"/>
<dbReference type="Proteomes" id="UP000199529">
    <property type="component" value="Unassembled WGS sequence"/>
</dbReference>
<keyword evidence="1" id="KW-1133">Transmembrane helix</keyword>
<evidence type="ECO:0000313" key="2">
    <source>
        <dbReference type="EMBL" id="SDX35849.1"/>
    </source>
</evidence>